<gene>
    <name evidence="3" type="ORF">PISMIDRAFT_689927</name>
</gene>
<name>A0A0C9XI43_9AGAM</name>
<keyword evidence="4" id="KW-1185">Reference proteome</keyword>
<feature type="compositionally biased region" description="Basic and acidic residues" evidence="1">
    <location>
        <begin position="45"/>
        <end position="55"/>
    </location>
</feature>
<feature type="transmembrane region" description="Helical" evidence="2">
    <location>
        <begin position="12"/>
        <end position="30"/>
    </location>
</feature>
<evidence type="ECO:0000313" key="3">
    <source>
        <dbReference type="EMBL" id="KIK11965.1"/>
    </source>
</evidence>
<protein>
    <submittedName>
        <fullName evidence="3">Uncharacterized protein</fullName>
    </submittedName>
</protein>
<dbReference type="HOGENOM" id="CLU_199926_1_0_1"/>
<keyword evidence="2" id="KW-1133">Transmembrane helix</keyword>
<evidence type="ECO:0000256" key="2">
    <source>
        <dbReference type="SAM" id="Phobius"/>
    </source>
</evidence>
<keyword evidence="2" id="KW-0812">Transmembrane</keyword>
<reference evidence="3 4" key="1">
    <citation type="submission" date="2014-04" db="EMBL/GenBank/DDBJ databases">
        <authorList>
            <consortium name="DOE Joint Genome Institute"/>
            <person name="Kuo A."/>
            <person name="Kohler A."/>
            <person name="Costa M.D."/>
            <person name="Nagy L.G."/>
            <person name="Floudas D."/>
            <person name="Copeland A."/>
            <person name="Barry K.W."/>
            <person name="Cichocki N."/>
            <person name="Veneault-Fourrey C."/>
            <person name="LaButti K."/>
            <person name="Lindquist E.A."/>
            <person name="Lipzen A."/>
            <person name="Lundell T."/>
            <person name="Morin E."/>
            <person name="Murat C."/>
            <person name="Sun H."/>
            <person name="Tunlid A."/>
            <person name="Henrissat B."/>
            <person name="Grigoriev I.V."/>
            <person name="Hibbett D.S."/>
            <person name="Martin F."/>
            <person name="Nordberg H.P."/>
            <person name="Cantor M.N."/>
            <person name="Hua S.X."/>
        </authorList>
    </citation>
    <scope>NUCLEOTIDE SEQUENCE [LARGE SCALE GENOMIC DNA]</scope>
    <source>
        <strain evidence="3 4">441</strain>
    </source>
</reference>
<feature type="region of interest" description="Disordered" evidence="1">
    <location>
        <begin position="39"/>
        <end position="73"/>
    </location>
</feature>
<dbReference type="AlphaFoldDB" id="A0A0C9XI43"/>
<dbReference type="OrthoDB" id="3784821at2759"/>
<organism evidence="3 4">
    <name type="scientific">Pisolithus microcarpus 441</name>
    <dbReference type="NCBI Taxonomy" id="765257"/>
    <lineage>
        <taxon>Eukaryota</taxon>
        <taxon>Fungi</taxon>
        <taxon>Dikarya</taxon>
        <taxon>Basidiomycota</taxon>
        <taxon>Agaricomycotina</taxon>
        <taxon>Agaricomycetes</taxon>
        <taxon>Agaricomycetidae</taxon>
        <taxon>Boletales</taxon>
        <taxon>Sclerodermatineae</taxon>
        <taxon>Pisolithaceae</taxon>
        <taxon>Pisolithus</taxon>
    </lineage>
</organism>
<sequence length="73" mass="7860">MAQKLHPQARRLRTIIVTVPIMGATALVLYERLVLGKPQRTIPRPNKDGVPKESEIPAEGATGKVGGPRAPVL</sequence>
<proteinExistence type="predicted"/>
<dbReference type="EMBL" id="KN834133">
    <property type="protein sequence ID" value="KIK11965.1"/>
    <property type="molecule type" value="Genomic_DNA"/>
</dbReference>
<evidence type="ECO:0000313" key="4">
    <source>
        <dbReference type="Proteomes" id="UP000054018"/>
    </source>
</evidence>
<accession>A0A0C9XI43</accession>
<evidence type="ECO:0000256" key="1">
    <source>
        <dbReference type="SAM" id="MobiDB-lite"/>
    </source>
</evidence>
<keyword evidence="2" id="KW-0472">Membrane</keyword>
<dbReference type="STRING" id="765257.A0A0C9XI43"/>
<dbReference type="Proteomes" id="UP000054018">
    <property type="component" value="Unassembled WGS sequence"/>
</dbReference>
<reference evidence="4" key="2">
    <citation type="submission" date="2015-01" db="EMBL/GenBank/DDBJ databases">
        <title>Evolutionary Origins and Diversification of the Mycorrhizal Mutualists.</title>
        <authorList>
            <consortium name="DOE Joint Genome Institute"/>
            <consortium name="Mycorrhizal Genomics Consortium"/>
            <person name="Kohler A."/>
            <person name="Kuo A."/>
            <person name="Nagy L.G."/>
            <person name="Floudas D."/>
            <person name="Copeland A."/>
            <person name="Barry K.W."/>
            <person name="Cichocki N."/>
            <person name="Veneault-Fourrey C."/>
            <person name="LaButti K."/>
            <person name="Lindquist E.A."/>
            <person name="Lipzen A."/>
            <person name="Lundell T."/>
            <person name="Morin E."/>
            <person name="Murat C."/>
            <person name="Riley R."/>
            <person name="Ohm R."/>
            <person name="Sun H."/>
            <person name="Tunlid A."/>
            <person name="Henrissat B."/>
            <person name="Grigoriev I.V."/>
            <person name="Hibbett D.S."/>
            <person name="Martin F."/>
        </authorList>
    </citation>
    <scope>NUCLEOTIDE SEQUENCE [LARGE SCALE GENOMIC DNA]</scope>
    <source>
        <strain evidence="4">441</strain>
    </source>
</reference>